<organism evidence="6 7">
    <name type="scientific">Arcanobacterium canis</name>
    <dbReference type="NCBI Taxonomy" id="999183"/>
    <lineage>
        <taxon>Bacteria</taxon>
        <taxon>Bacillati</taxon>
        <taxon>Actinomycetota</taxon>
        <taxon>Actinomycetes</taxon>
        <taxon>Actinomycetales</taxon>
        <taxon>Actinomycetaceae</taxon>
        <taxon>Arcanobacterium</taxon>
    </lineage>
</organism>
<evidence type="ECO:0000256" key="2">
    <source>
        <dbReference type="ARBA" id="ARBA00022679"/>
    </source>
</evidence>
<evidence type="ECO:0000256" key="5">
    <source>
        <dbReference type="PROSITE-ProRule" id="PRU10015"/>
    </source>
</evidence>
<name>A0ABY8FYE3_9ACTO</name>
<dbReference type="EMBL" id="CP121208">
    <property type="protein sequence ID" value="WFM83337.1"/>
    <property type="molecule type" value="Genomic_DNA"/>
</dbReference>
<keyword evidence="3 4" id="KW-0949">S-adenosyl-L-methionine</keyword>
<dbReference type="InterPro" id="IPR029063">
    <property type="entry name" value="SAM-dependent_MTases_sf"/>
</dbReference>
<comment type="similarity">
    <text evidence="4">Belongs to the class I-like SAM-binding methyltransferase superfamily. RNA M5U methyltransferase family.</text>
</comment>
<proteinExistence type="inferred from homology"/>
<dbReference type="PANTHER" id="PTHR11061:SF30">
    <property type="entry name" value="TRNA (URACIL(54)-C(5))-METHYLTRANSFERASE"/>
    <property type="match status" value="1"/>
</dbReference>
<feature type="binding site" evidence="4">
    <location>
        <position position="349"/>
    </location>
    <ligand>
        <name>S-adenosyl-L-methionine</name>
        <dbReference type="ChEBI" id="CHEBI:59789"/>
    </ligand>
</feature>
<evidence type="ECO:0000313" key="6">
    <source>
        <dbReference type="EMBL" id="WFM83337.1"/>
    </source>
</evidence>
<sequence>MTQEIRHNLTRGPVHRPAVELSQRTAMQLLDCEDYKNGLCRSCSSIEQPLDSQLTAKDLRARGLIHAQEWLDPVTSVKEAFRNKVKLVVTGSVRQPKLGILGSDGVGVDLADCPLPSAGIRTVIETLRAFITRAGLEPYSPATNRGTLKYVIIVEAPSGELMVRFVARRRGVQGILFKLRKELEAAMPNMAVLSLNVQSERKAVIEGEEEIVISERATLPMRLWVGQTWDEYPVDLFLRPKSFFQTNTDIAEALYSRAIQWCGDVDSAWDLYCGVGGFLLALASAAKRSGRDFSGIGVETSQEAVDAGCAGADAIGMGGAVRFICADATAWASQEGSAPTSLPQLVVVNPPRRGIGELAQWLEGSGVQRVLYSSCNVNSLAKDLAAMPSYSVVKAQVLDMFPHTAHFETIVLLERVS</sequence>
<dbReference type="RefSeq" id="WP_278012732.1">
    <property type="nucleotide sequence ID" value="NZ_CP121208.1"/>
</dbReference>
<dbReference type="PANTHER" id="PTHR11061">
    <property type="entry name" value="RNA M5U METHYLTRANSFERASE"/>
    <property type="match status" value="1"/>
</dbReference>
<evidence type="ECO:0000313" key="7">
    <source>
        <dbReference type="Proteomes" id="UP001215216"/>
    </source>
</evidence>
<evidence type="ECO:0000256" key="1">
    <source>
        <dbReference type="ARBA" id="ARBA00022603"/>
    </source>
</evidence>
<keyword evidence="1 4" id="KW-0489">Methyltransferase</keyword>
<dbReference type="PROSITE" id="PS51687">
    <property type="entry name" value="SAM_MT_RNA_M5U"/>
    <property type="match status" value="1"/>
</dbReference>
<dbReference type="InterPro" id="IPR030390">
    <property type="entry name" value="MeTrfase_TrmA_AS"/>
</dbReference>
<dbReference type="Proteomes" id="UP001215216">
    <property type="component" value="Chromosome"/>
</dbReference>
<dbReference type="PROSITE" id="PS01231">
    <property type="entry name" value="TRMA_2"/>
    <property type="match status" value="1"/>
</dbReference>
<dbReference type="CDD" id="cd02440">
    <property type="entry name" value="AdoMet_MTases"/>
    <property type="match status" value="1"/>
</dbReference>
<gene>
    <name evidence="6" type="ORF">P7079_08110</name>
</gene>
<dbReference type="Gene3D" id="2.40.50.1070">
    <property type="match status" value="1"/>
</dbReference>
<dbReference type="GO" id="GO:0008168">
    <property type="term" value="F:methyltransferase activity"/>
    <property type="evidence" value="ECO:0007669"/>
    <property type="project" value="UniProtKB-KW"/>
</dbReference>
<feature type="binding site" evidence="4">
    <location>
        <position position="272"/>
    </location>
    <ligand>
        <name>S-adenosyl-L-methionine</name>
        <dbReference type="ChEBI" id="CHEBI:59789"/>
    </ligand>
</feature>
<accession>A0ABY8FYE3</accession>
<dbReference type="Gene3D" id="3.40.50.150">
    <property type="entry name" value="Vaccinia Virus protein VP39"/>
    <property type="match status" value="1"/>
</dbReference>
<dbReference type="PROSITE" id="PS01230">
    <property type="entry name" value="TRMA_1"/>
    <property type="match status" value="1"/>
</dbReference>
<evidence type="ECO:0000256" key="3">
    <source>
        <dbReference type="ARBA" id="ARBA00022691"/>
    </source>
</evidence>
<feature type="binding site" evidence="4">
    <location>
        <position position="245"/>
    </location>
    <ligand>
        <name>S-adenosyl-L-methionine</name>
        <dbReference type="ChEBI" id="CHEBI:59789"/>
    </ligand>
</feature>
<dbReference type="Pfam" id="PF05958">
    <property type="entry name" value="tRNA_U5-meth_tr"/>
    <property type="match status" value="1"/>
</dbReference>
<feature type="binding site" evidence="4">
    <location>
        <position position="299"/>
    </location>
    <ligand>
        <name>S-adenosyl-L-methionine</name>
        <dbReference type="ChEBI" id="CHEBI:59789"/>
    </ligand>
</feature>
<keyword evidence="2 4" id="KW-0808">Transferase</keyword>
<dbReference type="SUPFAM" id="SSF53335">
    <property type="entry name" value="S-adenosyl-L-methionine-dependent methyltransferases"/>
    <property type="match status" value="1"/>
</dbReference>
<reference evidence="6 7" key="1">
    <citation type="submission" date="2023-03" db="EMBL/GenBank/DDBJ databases">
        <title>Complete genome of Arcanobacterium canis strain DSM 25104 isolated in 2010 from a canine otitis externa in Germany.</title>
        <authorList>
            <person name="Borowiak M."/>
            <person name="Kreitlow A."/>
            <person name="Malorny B."/>
            <person name="Laemmler C."/>
            <person name="Prenger-Berninghoff E."/>
            <person name="Ploetz M."/>
            <person name="Abdulmawjood A."/>
        </authorList>
    </citation>
    <scope>NUCLEOTIDE SEQUENCE [LARGE SCALE GENOMIC DNA]</scope>
    <source>
        <strain evidence="6 7">DSM 25104</strain>
    </source>
</reference>
<feature type="active site" evidence="5">
    <location>
        <position position="375"/>
    </location>
</feature>
<dbReference type="InterPro" id="IPR010280">
    <property type="entry name" value="U5_MeTrfase_fam"/>
</dbReference>
<dbReference type="InterPro" id="IPR030391">
    <property type="entry name" value="MeTrfase_TrmA_CS"/>
</dbReference>
<protein>
    <submittedName>
        <fullName evidence="6">Methyltransferase domain-containing protein</fullName>
    </submittedName>
</protein>
<evidence type="ECO:0000256" key="4">
    <source>
        <dbReference type="PROSITE-ProRule" id="PRU01024"/>
    </source>
</evidence>
<dbReference type="GO" id="GO:0032259">
    <property type="term" value="P:methylation"/>
    <property type="evidence" value="ECO:0007669"/>
    <property type="project" value="UniProtKB-KW"/>
</dbReference>
<keyword evidence="7" id="KW-1185">Reference proteome</keyword>
<feature type="active site" description="Nucleophile" evidence="4">
    <location>
        <position position="375"/>
    </location>
</feature>